<feature type="compositionally biased region" description="Basic and acidic residues" evidence="1">
    <location>
        <begin position="72"/>
        <end position="92"/>
    </location>
</feature>
<evidence type="ECO:0000256" key="1">
    <source>
        <dbReference type="SAM" id="MobiDB-lite"/>
    </source>
</evidence>
<dbReference type="Proteomes" id="UP000318437">
    <property type="component" value="Unassembled WGS sequence"/>
</dbReference>
<dbReference type="RefSeq" id="WP_146449183.1">
    <property type="nucleotide sequence ID" value="NZ_SJPS01000002.1"/>
</dbReference>
<name>A0A5C6CW53_9BACT</name>
<sequence length="253" mass="28035">MTRYSLYKKFVCSAFYLLFGALILCGLQGCSKSTADPALLAKYREQFTLTSEPAEVQTVFEVRETLLGVSDADHEDHDHDHGEETGHDHDEHADQDEHDEHEHGDAAEHSSEEHEHEHQVTEVVQTTEPKNIAMVGQIGGLANPWEETQPEFPFAKSQAVFFLADPQAIAEHEAEGHTHAPGEECAFCAAHAEENSELLAVVRLVDEKGQVLPFDARELLNLNVKDMVVVQGEAQVLEGGMMIVKATGIFVRK</sequence>
<organism evidence="2 3">
    <name type="scientific">Bythopirellula polymerisocia</name>
    <dbReference type="NCBI Taxonomy" id="2528003"/>
    <lineage>
        <taxon>Bacteria</taxon>
        <taxon>Pseudomonadati</taxon>
        <taxon>Planctomycetota</taxon>
        <taxon>Planctomycetia</taxon>
        <taxon>Pirellulales</taxon>
        <taxon>Lacipirellulaceae</taxon>
        <taxon>Bythopirellula</taxon>
    </lineage>
</organism>
<evidence type="ECO:0000313" key="3">
    <source>
        <dbReference type="Proteomes" id="UP000318437"/>
    </source>
</evidence>
<dbReference type="EMBL" id="SJPS01000002">
    <property type="protein sequence ID" value="TWU28085.1"/>
    <property type="molecule type" value="Genomic_DNA"/>
</dbReference>
<feature type="region of interest" description="Disordered" evidence="1">
    <location>
        <begin position="72"/>
        <end position="127"/>
    </location>
</feature>
<accession>A0A5C6CW53</accession>
<dbReference type="PROSITE" id="PS51257">
    <property type="entry name" value="PROKAR_LIPOPROTEIN"/>
    <property type="match status" value="1"/>
</dbReference>
<feature type="compositionally biased region" description="Basic and acidic residues" evidence="1">
    <location>
        <begin position="98"/>
        <end position="120"/>
    </location>
</feature>
<dbReference type="OrthoDB" id="291469at2"/>
<evidence type="ECO:0000313" key="2">
    <source>
        <dbReference type="EMBL" id="TWU28085.1"/>
    </source>
</evidence>
<proteinExistence type="predicted"/>
<dbReference type="AlphaFoldDB" id="A0A5C6CW53"/>
<protein>
    <submittedName>
        <fullName evidence="2">Uncharacterized protein</fullName>
    </submittedName>
</protein>
<comment type="caution">
    <text evidence="2">The sequence shown here is derived from an EMBL/GenBank/DDBJ whole genome shotgun (WGS) entry which is preliminary data.</text>
</comment>
<reference evidence="2 3" key="1">
    <citation type="submission" date="2019-02" db="EMBL/GenBank/DDBJ databases">
        <title>Deep-cultivation of Planctomycetes and their phenomic and genomic characterization uncovers novel biology.</title>
        <authorList>
            <person name="Wiegand S."/>
            <person name="Jogler M."/>
            <person name="Boedeker C."/>
            <person name="Pinto D."/>
            <person name="Vollmers J."/>
            <person name="Rivas-Marin E."/>
            <person name="Kohn T."/>
            <person name="Peeters S.H."/>
            <person name="Heuer A."/>
            <person name="Rast P."/>
            <person name="Oberbeckmann S."/>
            <person name="Bunk B."/>
            <person name="Jeske O."/>
            <person name="Meyerdierks A."/>
            <person name="Storesund J.E."/>
            <person name="Kallscheuer N."/>
            <person name="Luecker S."/>
            <person name="Lage O.M."/>
            <person name="Pohl T."/>
            <person name="Merkel B.J."/>
            <person name="Hornburger P."/>
            <person name="Mueller R.-W."/>
            <person name="Bruemmer F."/>
            <person name="Labrenz M."/>
            <person name="Spormann A.M."/>
            <person name="Op Den Camp H."/>
            <person name="Overmann J."/>
            <person name="Amann R."/>
            <person name="Jetten M.S.M."/>
            <person name="Mascher T."/>
            <person name="Medema M.H."/>
            <person name="Devos D.P."/>
            <person name="Kaster A.-K."/>
            <person name="Ovreas L."/>
            <person name="Rohde M."/>
            <person name="Galperin M.Y."/>
            <person name="Jogler C."/>
        </authorList>
    </citation>
    <scope>NUCLEOTIDE SEQUENCE [LARGE SCALE GENOMIC DNA]</scope>
    <source>
        <strain evidence="2 3">Pla144</strain>
    </source>
</reference>
<keyword evidence="3" id="KW-1185">Reference proteome</keyword>
<gene>
    <name evidence="2" type="ORF">Pla144_13720</name>
</gene>